<dbReference type="PROSITE" id="PS50943">
    <property type="entry name" value="HTH_CROC1"/>
    <property type="match status" value="1"/>
</dbReference>
<keyword evidence="1" id="KW-0238">DNA-binding</keyword>
<evidence type="ECO:0000313" key="3">
    <source>
        <dbReference type="EMBL" id="DAD55322.1"/>
    </source>
</evidence>
<accession>A0A8D9PDC4</accession>
<organism evidence="3">
    <name type="scientific">Podoviridae sp. ct5O42</name>
    <dbReference type="NCBI Taxonomy" id="2826084"/>
    <lineage>
        <taxon>Viruses</taxon>
        <taxon>Duplodnaviria</taxon>
        <taxon>Heunggongvirae</taxon>
        <taxon>Uroviricota</taxon>
        <taxon>Caudoviricetes</taxon>
    </lineage>
</organism>
<reference evidence="3" key="1">
    <citation type="journal article" date="2021" name="Proc. Natl. Acad. Sci. U.S.A.">
        <title>A Catalog of Tens of Thousands of Viruses from Human Metagenomes Reveals Hidden Associations with Chronic Diseases.</title>
        <authorList>
            <person name="Tisza M.J."/>
            <person name="Buck C.B."/>
        </authorList>
    </citation>
    <scope>NUCLEOTIDE SEQUENCE</scope>
    <source>
        <strain evidence="3">Ct5O42</strain>
    </source>
</reference>
<name>A0A8D9PDC4_9CAUD</name>
<dbReference type="CDD" id="cd00093">
    <property type="entry name" value="HTH_XRE"/>
    <property type="match status" value="1"/>
</dbReference>
<dbReference type="InterPro" id="IPR001387">
    <property type="entry name" value="Cro/C1-type_HTH"/>
</dbReference>
<dbReference type="PANTHER" id="PTHR46797">
    <property type="entry name" value="HTH-TYPE TRANSCRIPTIONAL REGULATOR"/>
    <property type="match status" value="1"/>
</dbReference>
<dbReference type="Pfam" id="PF01381">
    <property type="entry name" value="HTH_3"/>
    <property type="match status" value="1"/>
</dbReference>
<sequence length="77" mass="8930">MSEFPERLRKLREKKRLKRYVLSERCGLNSDAIRRYELGTAKPTMDALKSIADEFGVSVDYLMGRTDYPCVVDIAEK</sequence>
<dbReference type="EMBL" id="BK014723">
    <property type="protein sequence ID" value="DAD55322.1"/>
    <property type="molecule type" value="Genomic_DNA"/>
</dbReference>
<protein>
    <submittedName>
        <fullName evidence="3">Repressor protein</fullName>
    </submittedName>
</protein>
<feature type="domain" description="HTH cro/C1-type" evidence="2">
    <location>
        <begin position="8"/>
        <end position="62"/>
    </location>
</feature>
<dbReference type="InterPro" id="IPR010982">
    <property type="entry name" value="Lambda_DNA-bd_dom_sf"/>
</dbReference>
<dbReference type="InterPro" id="IPR050807">
    <property type="entry name" value="TransReg_Diox_bact_type"/>
</dbReference>
<evidence type="ECO:0000259" key="2">
    <source>
        <dbReference type="PROSITE" id="PS50943"/>
    </source>
</evidence>
<proteinExistence type="predicted"/>
<dbReference type="GO" id="GO:0003700">
    <property type="term" value="F:DNA-binding transcription factor activity"/>
    <property type="evidence" value="ECO:0007669"/>
    <property type="project" value="TreeGrafter"/>
</dbReference>
<dbReference type="SUPFAM" id="SSF47413">
    <property type="entry name" value="lambda repressor-like DNA-binding domains"/>
    <property type="match status" value="1"/>
</dbReference>
<evidence type="ECO:0000256" key="1">
    <source>
        <dbReference type="ARBA" id="ARBA00023125"/>
    </source>
</evidence>
<dbReference type="SMART" id="SM00530">
    <property type="entry name" value="HTH_XRE"/>
    <property type="match status" value="1"/>
</dbReference>
<dbReference type="PANTHER" id="PTHR46797:SF1">
    <property type="entry name" value="METHYLPHOSPHONATE SYNTHASE"/>
    <property type="match status" value="1"/>
</dbReference>
<dbReference type="GO" id="GO:0003677">
    <property type="term" value="F:DNA binding"/>
    <property type="evidence" value="ECO:0007669"/>
    <property type="project" value="UniProtKB-KW"/>
</dbReference>
<dbReference type="Gene3D" id="1.10.260.40">
    <property type="entry name" value="lambda repressor-like DNA-binding domains"/>
    <property type="match status" value="1"/>
</dbReference>